<keyword evidence="4" id="KW-1185">Reference proteome</keyword>
<proteinExistence type="predicted"/>
<evidence type="ECO:0000256" key="1">
    <source>
        <dbReference type="ARBA" id="ARBA00022821"/>
    </source>
</evidence>
<reference evidence="4" key="1">
    <citation type="journal article" date="2020" name="Genome Biol.">
        <title>Gamete binning: chromosome-level and haplotype-resolved genome assembly enabled by high-throughput single-cell sequencing of gamete genomes.</title>
        <authorList>
            <person name="Campoy J.A."/>
            <person name="Sun H."/>
            <person name="Goel M."/>
            <person name="Jiao W.-B."/>
            <person name="Folz-Donahue K."/>
            <person name="Wang N."/>
            <person name="Rubio M."/>
            <person name="Liu C."/>
            <person name="Kukat C."/>
            <person name="Ruiz D."/>
            <person name="Huettel B."/>
            <person name="Schneeberger K."/>
        </authorList>
    </citation>
    <scope>NUCLEOTIDE SEQUENCE [LARGE SCALE GENOMIC DNA]</scope>
    <source>
        <strain evidence="4">cv. Rojo Pasion</strain>
    </source>
</reference>
<dbReference type="EMBL" id="CAEKKB010000003">
    <property type="protein sequence ID" value="CAB4302267.1"/>
    <property type="molecule type" value="Genomic_DNA"/>
</dbReference>
<dbReference type="PANTHER" id="PTHR33463:SF198">
    <property type="entry name" value="RPP4C3"/>
    <property type="match status" value="1"/>
</dbReference>
<dbReference type="OrthoDB" id="1165739at2759"/>
<name>A0A6J5WQF0_PRUAR</name>
<keyword evidence="1" id="KW-0611">Plant defense</keyword>
<feature type="domain" description="NB-ARC" evidence="2">
    <location>
        <begin position="147"/>
        <end position="219"/>
    </location>
</feature>
<dbReference type="AlphaFoldDB" id="A0A6J5WQF0"/>
<protein>
    <recommendedName>
        <fullName evidence="2">NB-ARC domain-containing protein</fullName>
    </recommendedName>
</protein>
<accession>A0A6J5WQF0</accession>
<evidence type="ECO:0000259" key="2">
    <source>
        <dbReference type="Pfam" id="PF00931"/>
    </source>
</evidence>
<dbReference type="InterPro" id="IPR050905">
    <property type="entry name" value="Plant_NBS-LRR"/>
</dbReference>
<evidence type="ECO:0000313" key="4">
    <source>
        <dbReference type="Proteomes" id="UP000507245"/>
    </source>
</evidence>
<dbReference type="InterPro" id="IPR002182">
    <property type="entry name" value="NB-ARC"/>
</dbReference>
<dbReference type="GO" id="GO:0043531">
    <property type="term" value="F:ADP binding"/>
    <property type="evidence" value="ECO:0007669"/>
    <property type="project" value="InterPro"/>
</dbReference>
<dbReference type="PANTHER" id="PTHR33463">
    <property type="entry name" value="NB-ARC DOMAIN-CONTAINING PROTEIN-RELATED"/>
    <property type="match status" value="1"/>
</dbReference>
<evidence type="ECO:0000313" key="3">
    <source>
        <dbReference type="EMBL" id="CAB4302267.1"/>
    </source>
</evidence>
<sequence length="222" mass="25874">MEHTVEPVGRQVGYLIHYERNFENLRSKWKTLDAAKDNMKRMVDEDERRGKKVRPEVEKWLTEAKEMIQEAKKLLDDEDHAKTKCLSGVCPNLVSYHQLSRKSVKLTEKIELHAKKEFPSVSYDPPLEEICATPSKNYMAFESRILKVNEIMKQLKNPDTNMIGVYGLGGVGKTTLAQEIYRQATKENLFDEVVIVLDVKNRYPDSEKMERMERIQKKLLKS</sequence>
<gene>
    <name evidence="3" type="ORF">ORAREDHAP_LOCUS17899</name>
</gene>
<dbReference type="Pfam" id="PF00931">
    <property type="entry name" value="NB-ARC"/>
    <property type="match status" value="1"/>
</dbReference>
<dbReference type="Gene3D" id="3.40.50.300">
    <property type="entry name" value="P-loop containing nucleotide triphosphate hydrolases"/>
    <property type="match status" value="1"/>
</dbReference>
<organism evidence="3 4">
    <name type="scientific">Prunus armeniaca</name>
    <name type="common">Apricot</name>
    <name type="synonym">Armeniaca vulgaris</name>
    <dbReference type="NCBI Taxonomy" id="36596"/>
    <lineage>
        <taxon>Eukaryota</taxon>
        <taxon>Viridiplantae</taxon>
        <taxon>Streptophyta</taxon>
        <taxon>Embryophyta</taxon>
        <taxon>Tracheophyta</taxon>
        <taxon>Spermatophyta</taxon>
        <taxon>Magnoliopsida</taxon>
        <taxon>eudicotyledons</taxon>
        <taxon>Gunneridae</taxon>
        <taxon>Pentapetalae</taxon>
        <taxon>rosids</taxon>
        <taxon>fabids</taxon>
        <taxon>Rosales</taxon>
        <taxon>Rosaceae</taxon>
        <taxon>Amygdaloideae</taxon>
        <taxon>Amygdaleae</taxon>
        <taxon>Prunus</taxon>
    </lineage>
</organism>
<dbReference type="SUPFAM" id="SSF52540">
    <property type="entry name" value="P-loop containing nucleoside triphosphate hydrolases"/>
    <property type="match status" value="1"/>
</dbReference>
<dbReference type="InterPro" id="IPR027417">
    <property type="entry name" value="P-loop_NTPase"/>
</dbReference>
<dbReference type="Proteomes" id="UP000507245">
    <property type="component" value="Unassembled WGS sequence"/>
</dbReference>